<dbReference type="AlphaFoldDB" id="A0AA38FXF9"/>
<dbReference type="PANTHER" id="PTHR31366">
    <property type="entry name" value="UPF0739 PROTEIN C1ORF74"/>
    <property type="match status" value="1"/>
</dbReference>
<dbReference type="PANTHER" id="PTHR31366:SF2">
    <property type="entry name" value="UPF0739 PROTEIN C1ORF74"/>
    <property type="match status" value="1"/>
</dbReference>
<name>A0AA38FXF9_TAXCH</name>
<gene>
    <name evidence="1" type="ORF">KI387_025878</name>
</gene>
<organism evidence="1 2">
    <name type="scientific">Taxus chinensis</name>
    <name type="common">Chinese yew</name>
    <name type="synonym">Taxus wallichiana var. chinensis</name>
    <dbReference type="NCBI Taxonomy" id="29808"/>
    <lineage>
        <taxon>Eukaryota</taxon>
        <taxon>Viridiplantae</taxon>
        <taxon>Streptophyta</taxon>
        <taxon>Embryophyta</taxon>
        <taxon>Tracheophyta</taxon>
        <taxon>Spermatophyta</taxon>
        <taxon>Pinopsida</taxon>
        <taxon>Pinidae</taxon>
        <taxon>Conifers II</taxon>
        <taxon>Cupressales</taxon>
        <taxon>Taxaceae</taxon>
        <taxon>Taxus</taxon>
    </lineage>
</organism>
<reference evidence="1 2" key="1">
    <citation type="journal article" date="2021" name="Nat. Plants">
        <title>The Taxus genome provides insights into paclitaxel biosynthesis.</title>
        <authorList>
            <person name="Xiong X."/>
            <person name="Gou J."/>
            <person name="Liao Q."/>
            <person name="Li Y."/>
            <person name="Zhou Q."/>
            <person name="Bi G."/>
            <person name="Li C."/>
            <person name="Du R."/>
            <person name="Wang X."/>
            <person name="Sun T."/>
            <person name="Guo L."/>
            <person name="Liang H."/>
            <person name="Lu P."/>
            <person name="Wu Y."/>
            <person name="Zhang Z."/>
            <person name="Ro D.K."/>
            <person name="Shang Y."/>
            <person name="Huang S."/>
            <person name="Yan J."/>
        </authorList>
    </citation>
    <scope>NUCLEOTIDE SEQUENCE [LARGE SCALE GENOMIC DNA]</scope>
    <source>
        <strain evidence="1">Ta-2019</strain>
    </source>
</reference>
<dbReference type="Pfam" id="PF14953">
    <property type="entry name" value="DUF4504"/>
    <property type="match status" value="1"/>
</dbReference>
<comment type="caution">
    <text evidence="1">The sequence shown here is derived from an EMBL/GenBank/DDBJ whole genome shotgun (WGS) entry which is preliminary data.</text>
</comment>
<keyword evidence="2" id="KW-1185">Reference proteome</keyword>
<accession>A0AA38FXF9</accession>
<sequence length="304" mass="34282">IMALCTGLRPVVMIDYGGKMPELQEQLYGLLCLAQKESRVLLSLRVMIIEEMVYLVHVQSTLEHMRLSISMNHQIQFVVLDQGPMKLAFPEQENTLMVQFVSIQNLLLSVMSNHSQDMMKIPSIDSSLLNISDKDASIYLSTDSNKMDIQTGPKLSSTNPSLDNDSIMGSNALDVIDLSQCMRESQIAPPTLNGWLLGYPIVYMFRRDHVDQAVSSLSIGSLHLFRILICSNIGFGKEDPKEEELMRSIPLPVWPDSWPGVSGDHICMLCQKEFAIGDLVLLEKTKSCTKKLLLGWPHFWKKRV</sequence>
<evidence type="ECO:0000313" key="1">
    <source>
        <dbReference type="EMBL" id="KAH9310843.1"/>
    </source>
</evidence>
<dbReference type="InterPro" id="IPR027850">
    <property type="entry name" value="DUF4504"/>
</dbReference>
<proteinExistence type="predicted"/>
<evidence type="ECO:0000313" key="2">
    <source>
        <dbReference type="Proteomes" id="UP000824469"/>
    </source>
</evidence>
<dbReference type="Proteomes" id="UP000824469">
    <property type="component" value="Unassembled WGS sequence"/>
</dbReference>
<feature type="non-terminal residue" evidence="1">
    <location>
        <position position="304"/>
    </location>
</feature>
<dbReference type="EMBL" id="JAHRHJ020000006">
    <property type="protein sequence ID" value="KAH9310843.1"/>
    <property type="molecule type" value="Genomic_DNA"/>
</dbReference>
<protein>
    <submittedName>
        <fullName evidence="1">Uncharacterized protein</fullName>
    </submittedName>
</protein>